<proteinExistence type="predicted"/>
<accession>A0A2Z6S594</accession>
<keyword evidence="3" id="KW-1185">Reference proteome</keyword>
<protein>
    <recommendedName>
        <fullName evidence="4">RING-type domain-containing protein</fullName>
    </recommendedName>
</protein>
<reference evidence="2 3" key="1">
    <citation type="submission" date="2017-11" db="EMBL/GenBank/DDBJ databases">
        <title>The genome of Rhizophagus clarus HR1 reveals common genetic basis of auxotrophy among arbuscular mycorrhizal fungi.</title>
        <authorList>
            <person name="Kobayashi Y."/>
        </authorList>
    </citation>
    <scope>NUCLEOTIDE SEQUENCE [LARGE SCALE GENOMIC DNA]</scope>
    <source>
        <strain evidence="2 3">HR1</strain>
    </source>
</reference>
<dbReference type="STRING" id="94130.A0A2Z6S594"/>
<keyword evidence="1" id="KW-0175">Coiled coil</keyword>
<organism evidence="2 3">
    <name type="scientific">Rhizophagus clarus</name>
    <dbReference type="NCBI Taxonomy" id="94130"/>
    <lineage>
        <taxon>Eukaryota</taxon>
        <taxon>Fungi</taxon>
        <taxon>Fungi incertae sedis</taxon>
        <taxon>Mucoromycota</taxon>
        <taxon>Glomeromycotina</taxon>
        <taxon>Glomeromycetes</taxon>
        <taxon>Glomerales</taxon>
        <taxon>Glomeraceae</taxon>
        <taxon>Rhizophagus</taxon>
    </lineage>
</organism>
<sequence length="708" mass="83008">MKTEITLNVCNFYSTDCKGIVRTITRNTNIPVTKKEIILIGMKLYQTHYNKFIINEIHNLEYNEFCSHPKHNIYKMQLKNTNNKSKKLNLEKVPKRLIEVLRLNEFAKICSMCRKKTNKDPEYLQAKEYKASIPKKKQIDDNILQVGNYSYVLRNDIFYSGKELKQLELDFQEILEHITIPNEVSLNFKTMLEAADENLIGFFNELYIGTNPHIKSDKTNKNNKKKLVSLCYFLASINNKYINSIKTDIGSYLQSSGASSSSIDTLANIGFSITKKTVDRQKNLISNEHQQTINIYCLQNIEKMFILNIDDYYNIHRYNIPSLSEIHNVFHFVIILVENLNIHDYDGRIQNHRELRSLNNSKLVDFILHLLHNTKDYIECLDILFKVFERLENEYNYLDNYVISVVADWPEQINIKRAITLRINEGDASGILKKILNLIPIIGPLHILLNSRKTLFQTYYFFFKKLYHDLFGEKKVLSSKPKQTVINLILDLTFNSWKKIRNVIMHHFENSKDIEYRMMINLLNNSIPLTLDIYAILFRSGYFEEYLEGVIRIWKSSYFLRNTNQVDNNKYPSFALLTFKINVDIKTLPLAWNTKNKPSNDKVCDTETCLLSNNTNLVILICGHGFHKECLILYNDNCSHCFDYISSEIKKNIVSLTERLNALLKDNEKPLVEKDVNNNANKNDNNENIQDIMENLEQNIDNQFEILY</sequence>
<feature type="coiled-coil region" evidence="1">
    <location>
        <begin position="679"/>
        <end position="706"/>
    </location>
</feature>
<evidence type="ECO:0008006" key="4">
    <source>
        <dbReference type="Google" id="ProtNLM"/>
    </source>
</evidence>
<evidence type="ECO:0000313" key="3">
    <source>
        <dbReference type="Proteomes" id="UP000247702"/>
    </source>
</evidence>
<gene>
    <name evidence="2" type="ORF">RclHR1_09030013</name>
</gene>
<dbReference type="Proteomes" id="UP000247702">
    <property type="component" value="Unassembled WGS sequence"/>
</dbReference>
<evidence type="ECO:0000256" key="1">
    <source>
        <dbReference type="SAM" id="Coils"/>
    </source>
</evidence>
<comment type="caution">
    <text evidence="2">The sequence shown here is derived from an EMBL/GenBank/DDBJ whole genome shotgun (WGS) entry which is preliminary data.</text>
</comment>
<name>A0A2Z6S594_9GLOM</name>
<evidence type="ECO:0000313" key="2">
    <source>
        <dbReference type="EMBL" id="GBC09681.1"/>
    </source>
</evidence>
<dbReference type="AlphaFoldDB" id="A0A2Z6S594"/>
<dbReference type="EMBL" id="BEXD01004319">
    <property type="protein sequence ID" value="GBC09681.1"/>
    <property type="molecule type" value="Genomic_DNA"/>
</dbReference>
<dbReference type="SUPFAM" id="SSF57850">
    <property type="entry name" value="RING/U-box"/>
    <property type="match status" value="1"/>
</dbReference>